<keyword evidence="3" id="KW-0597">Phosphoprotein</keyword>
<dbReference type="Gene3D" id="3.30.565.10">
    <property type="entry name" value="Histidine kinase-like ATPase, C-terminal domain"/>
    <property type="match status" value="1"/>
</dbReference>
<protein>
    <recommendedName>
        <fullName evidence="2">histidine kinase</fullName>
        <ecNumber evidence="2">2.7.13.3</ecNumber>
    </recommendedName>
</protein>
<dbReference type="Pfam" id="PF02518">
    <property type="entry name" value="HATPase_c"/>
    <property type="match status" value="1"/>
</dbReference>
<evidence type="ECO:0000256" key="1">
    <source>
        <dbReference type="ARBA" id="ARBA00000085"/>
    </source>
</evidence>
<accession>A0A1M5NT24</accession>
<dbReference type="Gene3D" id="3.30.450.20">
    <property type="entry name" value="PAS domain"/>
    <property type="match status" value="1"/>
</dbReference>
<feature type="transmembrane region" description="Helical" evidence="10">
    <location>
        <begin position="20"/>
        <end position="39"/>
    </location>
</feature>
<feature type="domain" description="PAC" evidence="12">
    <location>
        <begin position="382"/>
        <end position="432"/>
    </location>
</feature>
<dbReference type="InterPro" id="IPR035965">
    <property type="entry name" value="PAS-like_dom_sf"/>
</dbReference>
<dbReference type="Proteomes" id="UP000242520">
    <property type="component" value="Unassembled WGS sequence"/>
</dbReference>
<dbReference type="SMART" id="SM00062">
    <property type="entry name" value="PBPb"/>
    <property type="match status" value="1"/>
</dbReference>
<dbReference type="STRING" id="1123350.SAMN02744040_00194"/>
<name>A0A1M5NT24_9FIRM</name>
<dbReference type="SUPFAM" id="SSF47384">
    <property type="entry name" value="Homodimeric domain of signal transducing histidine kinase"/>
    <property type="match status" value="1"/>
</dbReference>
<evidence type="ECO:0000256" key="3">
    <source>
        <dbReference type="ARBA" id="ARBA00022553"/>
    </source>
</evidence>
<dbReference type="InterPro" id="IPR036890">
    <property type="entry name" value="HATPase_C_sf"/>
</dbReference>
<gene>
    <name evidence="13" type="ORF">SAMN02744040_00194</name>
</gene>
<evidence type="ECO:0000259" key="11">
    <source>
        <dbReference type="PROSITE" id="PS50109"/>
    </source>
</evidence>
<sequence length="704" mass="81516">MNNEKVLKGNSFMKKILKTCVIIMILINCTSFISLGVTYKNPKVIKVTSITNWKPFSYLDSKGNPKGILIDFWKAWGKVNNIKVEFVKATSWAKSLELIKNGEADIHLGLFYNDNRSKYMDFGSPFLDLMTVIYIQEDIDAFNINDIKDLGIGVTEENYARYYLEENYPDIKLLIYKDVKDVMNDVKNGKVKAVCIDYYNNFRNISFYYTELKDFKLLQTIYTQPLRVAVKKGEKELLNFINNGIKKMSVSEIEGAKSKWEYINIYLTKDKVQKYILIAFIVIILFLLMNILFLKNRIALGVKRLAESEESYKKLVTLCPDGIFVHQKGKVVFANDAAIKILGEKNDTNIINKNFLEFIQGDSKKTIQNVIYMLEKFKITTPTFEEKIVKSNGEIIDIEMTMNVIHYKEKTAILTIIRDISQRKEREEEKQKILREKLKYEQLKTEFFANISHEIRTPLNILLGTIQLINKVSENDDIYTQYQYYNKYSHIMTQNCYRLLKLINNLIDITKIDAGFFRMNFKKYNIVQVVEDITMSVVEYVKSKNINIIFDTDIEEKVILCDADKIERVILNLLSNSIKFTKSGGSIFVNIYDKNDVICISVRDTGIGIPKEEQKTIFERFRQVHPLLNREREGSGIGLSLVKSIVESHGGNIYLNSEYGKGSEFIIEIPSNLNPEDKSVLVGEISSNEDKIEKINIEFSDIYS</sequence>
<evidence type="ECO:0000313" key="13">
    <source>
        <dbReference type="EMBL" id="SHG92349.1"/>
    </source>
</evidence>
<dbReference type="NCBIfam" id="TIGR00229">
    <property type="entry name" value="sensory_box"/>
    <property type="match status" value="1"/>
</dbReference>
<dbReference type="EC" id="2.7.13.3" evidence="2"/>
<feature type="domain" description="Histidine kinase" evidence="11">
    <location>
        <begin position="450"/>
        <end position="673"/>
    </location>
</feature>
<dbReference type="Pfam" id="PF00512">
    <property type="entry name" value="HisKA"/>
    <property type="match status" value="1"/>
</dbReference>
<evidence type="ECO:0000313" key="14">
    <source>
        <dbReference type="Proteomes" id="UP000242520"/>
    </source>
</evidence>
<evidence type="ECO:0000256" key="10">
    <source>
        <dbReference type="SAM" id="Phobius"/>
    </source>
</evidence>
<evidence type="ECO:0000256" key="9">
    <source>
        <dbReference type="SAM" id="Coils"/>
    </source>
</evidence>
<dbReference type="SMART" id="SM00387">
    <property type="entry name" value="HATPase_c"/>
    <property type="match status" value="1"/>
</dbReference>
<dbReference type="InterPro" id="IPR036097">
    <property type="entry name" value="HisK_dim/P_sf"/>
</dbReference>
<dbReference type="InterPro" id="IPR000700">
    <property type="entry name" value="PAS-assoc_C"/>
</dbReference>
<evidence type="ECO:0000256" key="5">
    <source>
        <dbReference type="ARBA" id="ARBA00022741"/>
    </source>
</evidence>
<dbReference type="InterPro" id="IPR003594">
    <property type="entry name" value="HATPase_dom"/>
</dbReference>
<dbReference type="CDD" id="cd00130">
    <property type="entry name" value="PAS"/>
    <property type="match status" value="1"/>
</dbReference>
<dbReference type="SUPFAM" id="SSF55874">
    <property type="entry name" value="ATPase domain of HSP90 chaperone/DNA topoisomerase II/histidine kinase"/>
    <property type="match status" value="1"/>
</dbReference>
<dbReference type="SMART" id="SM00091">
    <property type="entry name" value="PAS"/>
    <property type="match status" value="1"/>
</dbReference>
<dbReference type="SMART" id="SM00388">
    <property type="entry name" value="HisKA"/>
    <property type="match status" value="1"/>
</dbReference>
<evidence type="ECO:0000256" key="4">
    <source>
        <dbReference type="ARBA" id="ARBA00022679"/>
    </source>
</evidence>
<dbReference type="PROSITE" id="PS50113">
    <property type="entry name" value="PAC"/>
    <property type="match status" value="1"/>
</dbReference>
<dbReference type="AlphaFoldDB" id="A0A1M5NT24"/>
<proteinExistence type="predicted"/>
<keyword evidence="10" id="KW-1133">Transmembrane helix</keyword>
<feature type="transmembrane region" description="Helical" evidence="10">
    <location>
        <begin position="275"/>
        <end position="294"/>
    </location>
</feature>
<evidence type="ECO:0000256" key="7">
    <source>
        <dbReference type="ARBA" id="ARBA00022840"/>
    </source>
</evidence>
<comment type="catalytic activity">
    <reaction evidence="1">
        <text>ATP + protein L-histidine = ADP + protein N-phospho-L-histidine.</text>
        <dbReference type="EC" id="2.7.13.3"/>
    </reaction>
</comment>
<evidence type="ECO:0000259" key="12">
    <source>
        <dbReference type="PROSITE" id="PS50113"/>
    </source>
</evidence>
<dbReference type="InterPro" id="IPR000014">
    <property type="entry name" value="PAS"/>
</dbReference>
<dbReference type="SUPFAM" id="SSF53850">
    <property type="entry name" value="Periplasmic binding protein-like II"/>
    <property type="match status" value="1"/>
</dbReference>
<dbReference type="InterPro" id="IPR004358">
    <property type="entry name" value="Sig_transdc_His_kin-like_C"/>
</dbReference>
<evidence type="ECO:0000256" key="8">
    <source>
        <dbReference type="ARBA" id="ARBA00023012"/>
    </source>
</evidence>
<dbReference type="SUPFAM" id="SSF55785">
    <property type="entry name" value="PYP-like sensor domain (PAS domain)"/>
    <property type="match status" value="1"/>
</dbReference>
<dbReference type="PANTHER" id="PTHR43547">
    <property type="entry name" value="TWO-COMPONENT HISTIDINE KINASE"/>
    <property type="match status" value="1"/>
</dbReference>
<keyword evidence="7" id="KW-0067">ATP-binding</keyword>
<organism evidence="13 14">
    <name type="scientific">Tepidibacter thalassicus DSM 15285</name>
    <dbReference type="NCBI Taxonomy" id="1123350"/>
    <lineage>
        <taxon>Bacteria</taxon>
        <taxon>Bacillati</taxon>
        <taxon>Bacillota</taxon>
        <taxon>Clostridia</taxon>
        <taxon>Peptostreptococcales</taxon>
        <taxon>Peptostreptococcaceae</taxon>
        <taxon>Tepidibacter</taxon>
    </lineage>
</organism>
<keyword evidence="6" id="KW-0418">Kinase</keyword>
<keyword evidence="14" id="KW-1185">Reference proteome</keyword>
<dbReference type="InterPro" id="IPR005467">
    <property type="entry name" value="His_kinase_dom"/>
</dbReference>
<keyword evidence="5" id="KW-0547">Nucleotide-binding</keyword>
<keyword evidence="4" id="KW-0808">Transferase</keyword>
<keyword evidence="9" id="KW-0175">Coiled coil</keyword>
<dbReference type="Gene3D" id="3.40.190.10">
    <property type="entry name" value="Periplasmic binding protein-like II"/>
    <property type="match status" value="2"/>
</dbReference>
<keyword evidence="8" id="KW-0902">Two-component regulatory system</keyword>
<dbReference type="Pfam" id="PF13426">
    <property type="entry name" value="PAS_9"/>
    <property type="match status" value="1"/>
</dbReference>
<dbReference type="Pfam" id="PF00497">
    <property type="entry name" value="SBP_bac_3"/>
    <property type="match status" value="1"/>
</dbReference>
<evidence type="ECO:0000256" key="6">
    <source>
        <dbReference type="ARBA" id="ARBA00022777"/>
    </source>
</evidence>
<keyword evidence="10" id="KW-0812">Transmembrane</keyword>
<dbReference type="PROSITE" id="PS50109">
    <property type="entry name" value="HIS_KIN"/>
    <property type="match status" value="1"/>
</dbReference>
<dbReference type="InterPro" id="IPR003661">
    <property type="entry name" value="HisK_dim/P_dom"/>
</dbReference>
<dbReference type="GO" id="GO:0005524">
    <property type="term" value="F:ATP binding"/>
    <property type="evidence" value="ECO:0007669"/>
    <property type="project" value="UniProtKB-KW"/>
</dbReference>
<dbReference type="CDD" id="cd00082">
    <property type="entry name" value="HisKA"/>
    <property type="match status" value="1"/>
</dbReference>
<reference evidence="14" key="1">
    <citation type="submission" date="2016-11" db="EMBL/GenBank/DDBJ databases">
        <authorList>
            <person name="Varghese N."/>
            <person name="Submissions S."/>
        </authorList>
    </citation>
    <scope>NUCLEOTIDE SEQUENCE [LARGE SCALE GENOMIC DNA]</scope>
    <source>
        <strain evidence="14">DSM 15285</strain>
    </source>
</reference>
<feature type="coiled-coil region" evidence="9">
    <location>
        <begin position="417"/>
        <end position="446"/>
    </location>
</feature>
<dbReference type="GO" id="GO:0000155">
    <property type="term" value="F:phosphorelay sensor kinase activity"/>
    <property type="evidence" value="ECO:0007669"/>
    <property type="project" value="InterPro"/>
</dbReference>
<dbReference type="Gene3D" id="1.10.287.130">
    <property type="match status" value="1"/>
</dbReference>
<dbReference type="InterPro" id="IPR001638">
    <property type="entry name" value="Solute-binding_3/MltF_N"/>
</dbReference>
<dbReference type="PRINTS" id="PR00344">
    <property type="entry name" value="BCTRLSENSOR"/>
</dbReference>
<dbReference type="PANTHER" id="PTHR43547:SF2">
    <property type="entry name" value="HYBRID SIGNAL TRANSDUCTION HISTIDINE KINASE C"/>
    <property type="match status" value="1"/>
</dbReference>
<evidence type="ECO:0000256" key="2">
    <source>
        <dbReference type="ARBA" id="ARBA00012438"/>
    </source>
</evidence>
<keyword evidence="10" id="KW-0472">Membrane</keyword>
<dbReference type="FunFam" id="3.30.565.10:FF:000037">
    <property type="entry name" value="Hybrid sensor histidine kinase/response regulator"/>
    <property type="match status" value="1"/>
</dbReference>
<dbReference type="EMBL" id="FQXH01000005">
    <property type="protein sequence ID" value="SHG92349.1"/>
    <property type="molecule type" value="Genomic_DNA"/>
</dbReference>